<keyword evidence="10" id="KW-0010">Activator</keyword>
<dbReference type="InterPro" id="IPR016221">
    <property type="entry name" value="Bifunct_regulatory_prot_Ada"/>
</dbReference>
<keyword evidence="12" id="KW-0234">DNA repair</keyword>
<evidence type="ECO:0000256" key="8">
    <source>
        <dbReference type="ARBA" id="ARBA00023015"/>
    </source>
</evidence>
<protein>
    <submittedName>
        <fullName evidence="15">Bifunctional transcriptional regulator/O6-methylguanine-DNA methyltransferase</fullName>
    </submittedName>
</protein>
<dbReference type="GO" id="GO:0006281">
    <property type="term" value="P:DNA repair"/>
    <property type="evidence" value="ECO:0007669"/>
    <property type="project" value="UniProtKB-KW"/>
</dbReference>
<dbReference type="InterPro" id="IPR035451">
    <property type="entry name" value="Ada-like_dom_sf"/>
</dbReference>
<dbReference type="SMART" id="SM00342">
    <property type="entry name" value="HTH_ARAC"/>
    <property type="match status" value="1"/>
</dbReference>
<dbReference type="OrthoDB" id="9802228at2"/>
<evidence type="ECO:0000256" key="6">
    <source>
        <dbReference type="ARBA" id="ARBA00022763"/>
    </source>
</evidence>
<dbReference type="Proteomes" id="UP000216429">
    <property type="component" value="Unassembled WGS sequence"/>
</dbReference>
<dbReference type="NCBIfam" id="NF011964">
    <property type="entry name" value="PRK15435.1"/>
    <property type="match status" value="1"/>
</dbReference>
<dbReference type="GO" id="GO:0003908">
    <property type="term" value="F:methylated-DNA-[protein]-cysteine S-methyltransferase activity"/>
    <property type="evidence" value="ECO:0007669"/>
    <property type="project" value="UniProtKB-EC"/>
</dbReference>
<keyword evidence="8" id="KW-0805">Transcription regulation</keyword>
<dbReference type="SUPFAM" id="SSF46767">
    <property type="entry name" value="Methylated DNA-protein cysteine methyltransferase, C-terminal domain"/>
    <property type="match status" value="1"/>
</dbReference>
<dbReference type="PROSITE" id="PS00374">
    <property type="entry name" value="MGMT"/>
    <property type="match status" value="1"/>
</dbReference>
<dbReference type="InterPro" id="IPR018060">
    <property type="entry name" value="HTH_AraC"/>
</dbReference>
<dbReference type="InterPro" id="IPR001497">
    <property type="entry name" value="MethylDNA_cys_MeTrfase_AS"/>
</dbReference>
<keyword evidence="16" id="KW-1185">Reference proteome</keyword>
<evidence type="ECO:0000256" key="13">
    <source>
        <dbReference type="ARBA" id="ARBA00049348"/>
    </source>
</evidence>
<dbReference type="EMBL" id="NEVU01000001">
    <property type="protein sequence ID" value="OZI77969.1"/>
    <property type="molecule type" value="Genomic_DNA"/>
</dbReference>
<evidence type="ECO:0000259" key="14">
    <source>
        <dbReference type="PROSITE" id="PS01124"/>
    </source>
</evidence>
<keyword evidence="11" id="KW-0804">Transcription</keyword>
<dbReference type="InterPro" id="IPR036631">
    <property type="entry name" value="MGMT_N_sf"/>
</dbReference>
<keyword evidence="9" id="KW-0238">DNA-binding</keyword>
<dbReference type="Pfam" id="PF12833">
    <property type="entry name" value="HTH_18"/>
    <property type="match status" value="1"/>
</dbReference>
<dbReference type="GO" id="GO:0003700">
    <property type="term" value="F:DNA-binding transcription factor activity"/>
    <property type="evidence" value="ECO:0007669"/>
    <property type="project" value="InterPro"/>
</dbReference>
<dbReference type="NCBIfam" id="TIGR00589">
    <property type="entry name" value="ogt"/>
    <property type="match status" value="1"/>
</dbReference>
<keyword evidence="4 15" id="KW-0808">Transferase</keyword>
<evidence type="ECO:0000256" key="9">
    <source>
        <dbReference type="ARBA" id="ARBA00023125"/>
    </source>
</evidence>
<comment type="caution">
    <text evidence="15">The sequence shown here is derived from an EMBL/GenBank/DDBJ whole genome shotgun (WGS) entry which is preliminary data.</text>
</comment>
<dbReference type="PROSITE" id="PS01124">
    <property type="entry name" value="HTH_ARAC_FAMILY_2"/>
    <property type="match status" value="1"/>
</dbReference>
<dbReference type="InterPro" id="IPR009057">
    <property type="entry name" value="Homeodomain-like_sf"/>
</dbReference>
<evidence type="ECO:0000313" key="15">
    <source>
        <dbReference type="EMBL" id="OZI77969.1"/>
    </source>
</evidence>
<dbReference type="Gene3D" id="1.10.10.60">
    <property type="entry name" value="Homeodomain-like"/>
    <property type="match status" value="2"/>
</dbReference>
<dbReference type="SUPFAM" id="SSF46689">
    <property type="entry name" value="Homeodomain-like"/>
    <property type="match status" value="1"/>
</dbReference>
<evidence type="ECO:0000256" key="5">
    <source>
        <dbReference type="ARBA" id="ARBA00022723"/>
    </source>
</evidence>
<keyword evidence="7" id="KW-0862">Zinc</keyword>
<dbReference type="GO" id="GO:0008270">
    <property type="term" value="F:zinc ion binding"/>
    <property type="evidence" value="ECO:0007669"/>
    <property type="project" value="InterPro"/>
</dbReference>
<keyword evidence="3 15" id="KW-0489">Methyltransferase</keyword>
<dbReference type="CDD" id="cd06445">
    <property type="entry name" value="ATase"/>
    <property type="match status" value="1"/>
</dbReference>
<dbReference type="Gene3D" id="1.10.10.10">
    <property type="entry name" value="Winged helix-like DNA-binding domain superfamily/Winged helix DNA-binding domain"/>
    <property type="match status" value="1"/>
</dbReference>
<dbReference type="PANTHER" id="PTHR10815">
    <property type="entry name" value="METHYLATED-DNA--PROTEIN-CYSTEINE METHYLTRANSFERASE"/>
    <property type="match status" value="1"/>
</dbReference>
<dbReference type="Gene3D" id="3.40.10.10">
    <property type="entry name" value="DNA Methylphosphotriester Repair Domain"/>
    <property type="match status" value="1"/>
</dbReference>
<dbReference type="InterPro" id="IPR036217">
    <property type="entry name" value="MethylDNA_cys_MeTrfase_DNAb"/>
</dbReference>
<dbReference type="Pfam" id="PF01035">
    <property type="entry name" value="DNA_binding_1"/>
    <property type="match status" value="1"/>
</dbReference>
<evidence type="ECO:0000256" key="4">
    <source>
        <dbReference type="ARBA" id="ARBA00022679"/>
    </source>
</evidence>
<dbReference type="SUPFAM" id="SSF57884">
    <property type="entry name" value="Ada DNA repair protein, N-terminal domain (N-Ada 10)"/>
    <property type="match status" value="1"/>
</dbReference>
<dbReference type="AlphaFoldDB" id="A0A261VVA7"/>
<dbReference type="PROSITE" id="PS00041">
    <property type="entry name" value="HTH_ARAC_FAMILY_1"/>
    <property type="match status" value="1"/>
</dbReference>
<evidence type="ECO:0000256" key="11">
    <source>
        <dbReference type="ARBA" id="ARBA00023163"/>
    </source>
</evidence>
<evidence type="ECO:0000256" key="7">
    <source>
        <dbReference type="ARBA" id="ARBA00022833"/>
    </source>
</evidence>
<reference evidence="16" key="1">
    <citation type="submission" date="2017-05" db="EMBL/GenBank/DDBJ databases">
        <title>Complete and WGS of Bordetella genogroups.</title>
        <authorList>
            <person name="Spilker T."/>
            <person name="Lipuma J."/>
        </authorList>
    </citation>
    <scope>NUCLEOTIDE SEQUENCE [LARGE SCALE GENOMIC DNA]</scope>
    <source>
        <strain evidence="16">AU6712</strain>
    </source>
</reference>
<dbReference type="GO" id="GO:0043565">
    <property type="term" value="F:sequence-specific DNA binding"/>
    <property type="evidence" value="ECO:0007669"/>
    <property type="project" value="InterPro"/>
</dbReference>
<organism evidence="15 16">
    <name type="scientific">Bordetella genomosp. 12</name>
    <dbReference type="NCBI Taxonomy" id="463035"/>
    <lineage>
        <taxon>Bacteria</taxon>
        <taxon>Pseudomonadati</taxon>
        <taxon>Pseudomonadota</taxon>
        <taxon>Betaproteobacteria</taxon>
        <taxon>Burkholderiales</taxon>
        <taxon>Alcaligenaceae</taxon>
        <taxon>Bordetella</taxon>
    </lineage>
</organism>
<dbReference type="GO" id="GO:0032259">
    <property type="term" value="P:methylation"/>
    <property type="evidence" value="ECO:0007669"/>
    <property type="project" value="UniProtKB-KW"/>
</dbReference>
<comment type="cofactor">
    <cofactor evidence="2">
        <name>Zn(2+)</name>
        <dbReference type="ChEBI" id="CHEBI:29105"/>
    </cofactor>
</comment>
<name>A0A261VVA7_9BORD</name>
<comment type="catalytic activity">
    <reaction evidence="13">
        <text>a 6-O-methyl-2'-deoxyguanosine in DNA + L-cysteinyl-[protein] = S-methyl-L-cysteinyl-[protein] + a 2'-deoxyguanosine in DNA</text>
        <dbReference type="Rhea" id="RHEA:24000"/>
        <dbReference type="Rhea" id="RHEA-COMP:10131"/>
        <dbReference type="Rhea" id="RHEA-COMP:10132"/>
        <dbReference type="Rhea" id="RHEA-COMP:11367"/>
        <dbReference type="Rhea" id="RHEA-COMP:11368"/>
        <dbReference type="ChEBI" id="CHEBI:29950"/>
        <dbReference type="ChEBI" id="CHEBI:82612"/>
        <dbReference type="ChEBI" id="CHEBI:85445"/>
        <dbReference type="ChEBI" id="CHEBI:85448"/>
        <dbReference type="EC" id="2.1.1.63"/>
    </reaction>
</comment>
<dbReference type="Pfam" id="PF02805">
    <property type="entry name" value="Ada_Zn_binding"/>
    <property type="match status" value="1"/>
</dbReference>
<proteinExistence type="predicted"/>
<evidence type="ECO:0000313" key="16">
    <source>
        <dbReference type="Proteomes" id="UP000216429"/>
    </source>
</evidence>
<dbReference type="Gene3D" id="3.30.160.70">
    <property type="entry name" value="Methylated DNA-protein cysteine methyltransferase domain"/>
    <property type="match status" value="1"/>
</dbReference>
<evidence type="ECO:0000256" key="3">
    <source>
        <dbReference type="ARBA" id="ARBA00022603"/>
    </source>
</evidence>
<gene>
    <name evidence="15" type="ORF">CAL22_01315</name>
</gene>
<dbReference type="InterPro" id="IPR004026">
    <property type="entry name" value="Ada_DNA_repair_Zn-bd"/>
</dbReference>
<evidence type="ECO:0000256" key="2">
    <source>
        <dbReference type="ARBA" id="ARBA00001947"/>
    </source>
</evidence>
<dbReference type="SUPFAM" id="SSF53155">
    <property type="entry name" value="Methylated DNA-protein cysteine methyltransferase domain"/>
    <property type="match status" value="1"/>
</dbReference>
<dbReference type="InterPro" id="IPR018062">
    <property type="entry name" value="HTH_AraC-typ_CS"/>
</dbReference>
<keyword evidence="5" id="KW-0479">Metal-binding</keyword>
<comment type="catalytic activity">
    <reaction evidence="1">
        <text>a 4-O-methyl-thymidine in DNA + L-cysteinyl-[protein] = a thymidine in DNA + S-methyl-L-cysteinyl-[protein]</text>
        <dbReference type="Rhea" id="RHEA:53428"/>
        <dbReference type="Rhea" id="RHEA-COMP:10131"/>
        <dbReference type="Rhea" id="RHEA-COMP:10132"/>
        <dbReference type="Rhea" id="RHEA-COMP:13555"/>
        <dbReference type="Rhea" id="RHEA-COMP:13556"/>
        <dbReference type="ChEBI" id="CHEBI:29950"/>
        <dbReference type="ChEBI" id="CHEBI:82612"/>
        <dbReference type="ChEBI" id="CHEBI:137386"/>
        <dbReference type="ChEBI" id="CHEBI:137387"/>
        <dbReference type="EC" id="2.1.1.63"/>
    </reaction>
</comment>
<evidence type="ECO:0000256" key="12">
    <source>
        <dbReference type="ARBA" id="ARBA00023204"/>
    </source>
</evidence>
<feature type="domain" description="HTH araC/xylS-type" evidence="14">
    <location>
        <begin position="95"/>
        <end position="177"/>
    </location>
</feature>
<evidence type="ECO:0000256" key="1">
    <source>
        <dbReference type="ARBA" id="ARBA00001286"/>
    </source>
</evidence>
<dbReference type="PANTHER" id="PTHR10815:SF14">
    <property type="entry name" value="BIFUNCTIONAL TRANSCRIPTIONAL ACTIVATOR_DNA REPAIR ENZYME ADA"/>
    <property type="match status" value="1"/>
</dbReference>
<keyword evidence="6" id="KW-0227">DNA damage</keyword>
<dbReference type="InterPro" id="IPR036388">
    <property type="entry name" value="WH-like_DNA-bd_sf"/>
</dbReference>
<dbReference type="InterPro" id="IPR014048">
    <property type="entry name" value="MethylDNA_cys_MeTrfase_DNA-bd"/>
</dbReference>
<dbReference type="FunFam" id="1.10.10.10:FF:000410">
    <property type="entry name" value="ADA regulatory protein, putative"/>
    <property type="match status" value="1"/>
</dbReference>
<dbReference type="PIRSF" id="PIRSF000409">
    <property type="entry name" value="Ada"/>
    <property type="match status" value="1"/>
</dbReference>
<sequence length="347" mass="37633">MNKRLTITDPRWAAVIARDPHADFVYGVKTTGIYHHPGHPARLPRPENVEFFACARLAEAAGYRPSLTQARASQAHAAWVALACRRLETPDTLPSLRELAAELGVSSYHFHRVFKAATGLTPRAYAQAHRAQRVRQELASGERVTAALYAAGFNSNSRFYASADNMLGMTPSAYREGGANARLYFAIGQCSLGAILVAQSERGVCAILLGDDPEPLLQSLQDRFPKAELIGGDPGYESLMATVVGMVERPGAAVDLPLDVRGTAFQERVWHALTQIAPGQTASYSEIARRIGQPKAVRAVAQACAANALAVAIPCHRVVRNDGALSGYRWGVARKRELLRRERAQAA</sequence>
<evidence type="ECO:0000256" key="10">
    <source>
        <dbReference type="ARBA" id="ARBA00023159"/>
    </source>
</evidence>
<accession>A0A261VVA7</accession>